<dbReference type="AlphaFoldDB" id="A0A1I3BT50"/>
<gene>
    <name evidence="1" type="ORF">SAMN04489868_10925</name>
</gene>
<organism evidence="1 2">
    <name type="scientific">Pisciglobus halotolerans</name>
    <dbReference type="NCBI Taxonomy" id="745365"/>
    <lineage>
        <taxon>Bacteria</taxon>
        <taxon>Bacillati</taxon>
        <taxon>Bacillota</taxon>
        <taxon>Bacilli</taxon>
        <taxon>Lactobacillales</taxon>
        <taxon>Carnobacteriaceae</taxon>
    </lineage>
</organism>
<accession>A0A1I3BT50</accession>
<sequence>MEDDKRTFSNVLYLYNMDKYIRKQLSYFSGILEEWIKTSFANAVSNNYYSDEYQPAEFYLDLNIYNKKRLGEETLTSFAETVIRSKETFIKHHHKEKNGCIPIWALIEELTFGQVDTFISQLKPEYKNMWIDKTFGKQYRRFVISWIGMSRYIRNMSAHYARFYGKRFVVFPSLPKEDLKQYNIKNSKKDNLFVMLFTEKKLFSFIPDRAIQEEWNLFIDELAEMAEGSDGLFNDEENGFSDNWQAALKI</sequence>
<name>A0A1I3BT50_9LACT</name>
<dbReference type="Pfam" id="PF07751">
    <property type="entry name" value="Abi_2"/>
    <property type="match status" value="1"/>
</dbReference>
<keyword evidence="2" id="KW-1185">Reference proteome</keyword>
<dbReference type="InterPro" id="IPR011664">
    <property type="entry name" value="Abi_system_AbiD/AbiF-like"/>
</dbReference>
<proteinExistence type="predicted"/>
<evidence type="ECO:0000313" key="2">
    <source>
        <dbReference type="Proteomes" id="UP000198668"/>
    </source>
</evidence>
<dbReference type="RefSeq" id="WP_245741800.1">
    <property type="nucleotide sequence ID" value="NZ_FOQE01000009.1"/>
</dbReference>
<dbReference type="EMBL" id="FOQE01000009">
    <property type="protein sequence ID" value="SFH65256.1"/>
    <property type="molecule type" value="Genomic_DNA"/>
</dbReference>
<protein>
    <submittedName>
        <fullName evidence="1">Abi-like protein</fullName>
    </submittedName>
</protein>
<reference evidence="1 2" key="1">
    <citation type="submission" date="2016-10" db="EMBL/GenBank/DDBJ databases">
        <authorList>
            <person name="de Groot N.N."/>
        </authorList>
    </citation>
    <scope>NUCLEOTIDE SEQUENCE [LARGE SCALE GENOMIC DNA]</scope>
    <source>
        <strain evidence="1 2">DSM 27630</strain>
    </source>
</reference>
<evidence type="ECO:0000313" key="1">
    <source>
        <dbReference type="EMBL" id="SFH65256.1"/>
    </source>
</evidence>
<dbReference type="Proteomes" id="UP000198668">
    <property type="component" value="Unassembled WGS sequence"/>
</dbReference>